<dbReference type="InterPro" id="IPR018378">
    <property type="entry name" value="C-type_lectin_CS"/>
</dbReference>
<dbReference type="PROSITE" id="PS01180">
    <property type="entry name" value="CUB"/>
    <property type="match status" value="1"/>
</dbReference>
<dbReference type="InterPro" id="IPR016187">
    <property type="entry name" value="CTDL_fold"/>
</dbReference>
<dbReference type="InterPro" id="IPR000859">
    <property type="entry name" value="CUB_dom"/>
</dbReference>
<dbReference type="SMART" id="SM00034">
    <property type="entry name" value="CLECT"/>
    <property type="match status" value="2"/>
</dbReference>
<keyword evidence="7" id="KW-1185">Reference proteome</keyword>
<dbReference type="InterPro" id="IPR035914">
    <property type="entry name" value="Sperma_CUB_dom_sf"/>
</dbReference>
<dbReference type="Pfam" id="PF00059">
    <property type="entry name" value="Lectin_C"/>
    <property type="match status" value="2"/>
</dbReference>
<comment type="caution">
    <text evidence="2">Lacks conserved residue(s) required for the propagation of feature annotation.</text>
</comment>
<dbReference type="Proteomes" id="UP001152747">
    <property type="component" value="Unassembled WGS sequence"/>
</dbReference>
<dbReference type="OrthoDB" id="5824455at2759"/>
<feature type="domain" description="C-type lectin" evidence="5">
    <location>
        <begin position="32"/>
        <end position="135"/>
    </location>
</feature>
<name>A0A9P1ISK4_9PELO</name>
<feature type="domain" description="C-type lectin" evidence="5">
    <location>
        <begin position="394"/>
        <end position="499"/>
    </location>
</feature>
<feature type="domain" description="CUB" evidence="4">
    <location>
        <begin position="287"/>
        <end position="394"/>
    </location>
</feature>
<dbReference type="InterPro" id="IPR016186">
    <property type="entry name" value="C-type_lectin-like/link_sf"/>
</dbReference>
<dbReference type="Gene3D" id="2.60.120.290">
    <property type="entry name" value="Spermadhesin, CUB domain"/>
    <property type="match status" value="2"/>
</dbReference>
<keyword evidence="3" id="KW-0732">Signal</keyword>
<dbReference type="SMART" id="SM00042">
    <property type="entry name" value="CUB"/>
    <property type="match status" value="1"/>
</dbReference>
<keyword evidence="1" id="KW-1015">Disulfide bond</keyword>
<dbReference type="SUPFAM" id="SSF56436">
    <property type="entry name" value="C-type lectin-like"/>
    <property type="match status" value="2"/>
</dbReference>
<dbReference type="PROSITE" id="PS50041">
    <property type="entry name" value="C_TYPE_LECTIN_2"/>
    <property type="match status" value="2"/>
</dbReference>
<feature type="signal peptide" evidence="3">
    <location>
        <begin position="1"/>
        <end position="19"/>
    </location>
</feature>
<gene>
    <name evidence="6" type="ORF">CAMP_LOCUS13018</name>
</gene>
<evidence type="ECO:0000256" key="3">
    <source>
        <dbReference type="SAM" id="SignalP"/>
    </source>
</evidence>
<evidence type="ECO:0000259" key="5">
    <source>
        <dbReference type="PROSITE" id="PS50041"/>
    </source>
</evidence>
<reference evidence="6" key="1">
    <citation type="submission" date="2022-11" db="EMBL/GenBank/DDBJ databases">
        <authorList>
            <person name="Kikuchi T."/>
        </authorList>
    </citation>
    <scope>NUCLEOTIDE SEQUENCE</scope>
    <source>
        <strain evidence="6">PS1010</strain>
    </source>
</reference>
<evidence type="ECO:0000313" key="6">
    <source>
        <dbReference type="EMBL" id="CAI5450381.1"/>
    </source>
</evidence>
<evidence type="ECO:0000313" key="7">
    <source>
        <dbReference type="Proteomes" id="UP001152747"/>
    </source>
</evidence>
<dbReference type="InterPro" id="IPR050976">
    <property type="entry name" value="Snaclec"/>
</dbReference>
<dbReference type="PANTHER" id="PTHR22991">
    <property type="entry name" value="PROTEIN CBG13490"/>
    <property type="match status" value="1"/>
</dbReference>
<dbReference type="CDD" id="cd00037">
    <property type="entry name" value="CLECT"/>
    <property type="match status" value="2"/>
</dbReference>
<dbReference type="PROSITE" id="PS00615">
    <property type="entry name" value="C_TYPE_LECTIN_1"/>
    <property type="match status" value="2"/>
</dbReference>
<dbReference type="PANTHER" id="PTHR22991:SF40">
    <property type="entry name" value="PROTEIN CBG13490"/>
    <property type="match status" value="1"/>
</dbReference>
<dbReference type="EMBL" id="CANHGI010000005">
    <property type="protein sequence ID" value="CAI5450381.1"/>
    <property type="molecule type" value="Genomic_DNA"/>
</dbReference>
<dbReference type="Pfam" id="PF00431">
    <property type="entry name" value="CUB"/>
    <property type="match status" value="1"/>
</dbReference>
<comment type="caution">
    <text evidence="6">The sequence shown here is derived from an EMBL/GenBank/DDBJ whole genome shotgun (WGS) entry which is preliminary data.</text>
</comment>
<evidence type="ECO:0000256" key="2">
    <source>
        <dbReference type="PROSITE-ProRule" id="PRU00059"/>
    </source>
</evidence>
<feature type="chain" id="PRO_5040172193" evidence="3">
    <location>
        <begin position="20"/>
        <end position="508"/>
    </location>
</feature>
<dbReference type="CDD" id="cd00041">
    <property type="entry name" value="CUB"/>
    <property type="match status" value="1"/>
</dbReference>
<dbReference type="InterPro" id="IPR001304">
    <property type="entry name" value="C-type_lectin-like"/>
</dbReference>
<dbReference type="AlphaFoldDB" id="A0A9P1ISK4"/>
<dbReference type="SUPFAM" id="SSF49854">
    <property type="entry name" value="Spermadhesin, CUB domain"/>
    <property type="match status" value="2"/>
</dbReference>
<dbReference type="Gene3D" id="3.10.100.10">
    <property type="entry name" value="Mannose-Binding Protein A, subunit A"/>
    <property type="match status" value="2"/>
</dbReference>
<protein>
    <submittedName>
        <fullName evidence="6">Uncharacterized protein</fullName>
    </submittedName>
</protein>
<proteinExistence type="predicted"/>
<sequence length="508" mass="55179">MTSKIEIFLLFFSYTSISATSSTCPTGFTLLTNGKCVKYSSGVTTTHINAMANCQAFGGDTKLVSVSNAIDNTAILQLTTGAIWLGLKCSGTNYCVWEDGTAFTYSNFITGQPSTNIGNCVMMLSNGRWSSADCEAYSLNYVCQQNSQTSSGCSLKSYVSGDQGTLTSPNFPGSYIGTQDQQCNFIITSSSTWNQVQMAVQFPILQLDTGSDISIYNSESDSLPSVVLTSKSTADGTWYYSTGSTIRVQFNKCTGTCDSSQVHLWELNYRASNLVPTTQNPISNGGCNAGTLNAPGVIYSPNYPSLYPNNLDCSYYLVAPQGYGIEILFLTIDTEHCCDIIVIHDGQTTELGRLSGYYQPNTQSFKSTTNSMLVTFSTDSSGQKSGFQARFSVYQFKKSNRPNARKHCEELGGSLVTIRNSIDNSAILQFLSNSSSGIWLGLTCHTNKSPEKCTWDSDGSAASYNNFLPGYPVTNIGSCVYFDPPNQPLKGKWISATCDVEELLYLCE</sequence>
<accession>A0A9P1ISK4</accession>
<evidence type="ECO:0000259" key="4">
    <source>
        <dbReference type="PROSITE" id="PS01180"/>
    </source>
</evidence>
<organism evidence="6 7">
    <name type="scientific">Caenorhabditis angaria</name>
    <dbReference type="NCBI Taxonomy" id="860376"/>
    <lineage>
        <taxon>Eukaryota</taxon>
        <taxon>Metazoa</taxon>
        <taxon>Ecdysozoa</taxon>
        <taxon>Nematoda</taxon>
        <taxon>Chromadorea</taxon>
        <taxon>Rhabditida</taxon>
        <taxon>Rhabditina</taxon>
        <taxon>Rhabditomorpha</taxon>
        <taxon>Rhabditoidea</taxon>
        <taxon>Rhabditidae</taxon>
        <taxon>Peloderinae</taxon>
        <taxon>Caenorhabditis</taxon>
    </lineage>
</organism>
<evidence type="ECO:0000256" key="1">
    <source>
        <dbReference type="ARBA" id="ARBA00023157"/>
    </source>
</evidence>